<reference evidence="2" key="1">
    <citation type="journal article" date="2020" name="Nature">
        <title>Giant virus diversity and host interactions through global metagenomics.</title>
        <authorList>
            <person name="Schulz F."/>
            <person name="Roux S."/>
            <person name="Paez-Espino D."/>
            <person name="Jungbluth S."/>
            <person name="Walsh D.A."/>
            <person name="Denef V.J."/>
            <person name="McMahon K.D."/>
            <person name="Konstantinidis K.T."/>
            <person name="Eloe-Fadrosh E.A."/>
            <person name="Kyrpides N.C."/>
            <person name="Woyke T."/>
        </authorList>
    </citation>
    <scope>NUCLEOTIDE SEQUENCE</scope>
    <source>
        <strain evidence="2">GVMAG-S-1063924-116</strain>
    </source>
</reference>
<dbReference type="GO" id="GO:0006396">
    <property type="term" value="P:RNA processing"/>
    <property type="evidence" value="ECO:0007669"/>
    <property type="project" value="InterPro"/>
</dbReference>
<dbReference type="Gene3D" id="1.10.1520.10">
    <property type="entry name" value="Ribonuclease III domain"/>
    <property type="match status" value="1"/>
</dbReference>
<proteinExistence type="predicted"/>
<dbReference type="GO" id="GO:0004525">
    <property type="term" value="F:ribonuclease III activity"/>
    <property type="evidence" value="ECO:0007669"/>
    <property type="project" value="InterPro"/>
</dbReference>
<sequence>MDKVSKKQIKGIHKTIERILTKYVMIEDDNDFITSQVIDDITNERIEGVPDFTLGFIHSSVDLVENYEKAEFLGDSVLALFAARYLVSMENEVPFSYYTRIKSTMVSNMNNGVYAVKLGLDEHIIHDDIDIGNSIYSDVFEAFLGLLFLRSERVTGGRSSIVCARFLENLVKEDFDAIVEAAEKDDVTFVDQVMRTTKAIKEIKTEEGNKTKYEVQLTSEGKKILGKYGTQESRTIDSSLGIGKDKSPDEAKKKAYKETRKTLTSVGIDENWSNIYALKKIEADLVDSSESTKYKTIIRSLRNKGASYINITFPSKWKADTSKYGSTGYLITSVVVKDGKIVSENKLSVGKIKITSETTKKQRYEMVLKEYYKKLIARMNK</sequence>
<evidence type="ECO:0000313" key="2">
    <source>
        <dbReference type="EMBL" id="QHU08592.1"/>
    </source>
</evidence>
<name>A0A6C0JS61_9ZZZZ</name>
<protein>
    <recommendedName>
        <fullName evidence="1">RNase III domain-containing protein</fullName>
    </recommendedName>
</protein>
<dbReference type="InterPro" id="IPR036389">
    <property type="entry name" value="RNase_III_sf"/>
</dbReference>
<organism evidence="2">
    <name type="scientific">viral metagenome</name>
    <dbReference type="NCBI Taxonomy" id="1070528"/>
    <lineage>
        <taxon>unclassified sequences</taxon>
        <taxon>metagenomes</taxon>
        <taxon>organismal metagenomes</taxon>
    </lineage>
</organism>
<dbReference type="Pfam" id="PF00636">
    <property type="entry name" value="Ribonuclease_3"/>
    <property type="match status" value="1"/>
</dbReference>
<dbReference type="CDD" id="cd00593">
    <property type="entry name" value="RIBOc"/>
    <property type="match status" value="1"/>
</dbReference>
<dbReference type="InterPro" id="IPR000999">
    <property type="entry name" value="RNase_III_dom"/>
</dbReference>
<dbReference type="AlphaFoldDB" id="A0A6C0JS61"/>
<dbReference type="PROSITE" id="PS50142">
    <property type="entry name" value="RNASE_3_2"/>
    <property type="match status" value="1"/>
</dbReference>
<feature type="domain" description="RNase III" evidence="1">
    <location>
        <begin position="52"/>
        <end position="152"/>
    </location>
</feature>
<dbReference type="EMBL" id="MN740698">
    <property type="protein sequence ID" value="QHU08592.1"/>
    <property type="molecule type" value="Genomic_DNA"/>
</dbReference>
<accession>A0A6C0JS61</accession>
<evidence type="ECO:0000259" key="1">
    <source>
        <dbReference type="PROSITE" id="PS50142"/>
    </source>
</evidence>
<dbReference type="SMART" id="SM00535">
    <property type="entry name" value="RIBOc"/>
    <property type="match status" value="1"/>
</dbReference>
<dbReference type="SUPFAM" id="SSF69065">
    <property type="entry name" value="RNase III domain-like"/>
    <property type="match status" value="1"/>
</dbReference>